<keyword evidence="2" id="KW-1133">Transmembrane helix</keyword>
<accession>A0A1I4A1Q8</accession>
<organism evidence="5 6">
    <name type="scientific">Rhodanobacter glycinis</name>
    <dbReference type="NCBI Taxonomy" id="582702"/>
    <lineage>
        <taxon>Bacteria</taxon>
        <taxon>Pseudomonadati</taxon>
        <taxon>Pseudomonadota</taxon>
        <taxon>Gammaproteobacteria</taxon>
        <taxon>Lysobacterales</taxon>
        <taxon>Rhodanobacteraceae</taxon>
        <taxon>Rhodanobacter</taxon>
    </lineage>
</organism>
<evidence type="ECO:0000313" key="6">
    <source>
        <dbReference type="Proteomes" id="UP000198725"/>
    </source>
</evidence>
<feature type="domain" description="Glycosyl transferase family 1" evidence="3">
    <location>
        <begin position="173"/>
        <end position="333"/>
    </location>
</feature>
<keyword evidence="2" id="KW-0472">Membrane</keyword>
<evidence type="ECO:0000256" key="2">
    <source>
        <dbReference type="SAM" id="Phobius"/>
    </source>
</evidence>
<reference evidence="6" key="1">
    <citation type="submission" date="2016-10" db="EMBL/GenBank/DDBJ databases">
        <authorList>
            <person name="Varghese N."/>
            <person name="Submissions S."/>
        </authorList>
    </citation>
    <scope>NUCLEOTIDE SEQUENCE [LARGE SCALE GENOMIC DNA]</scope>
    <source>
        <strain evidence="6">MO64</strain>
    </source>
</reference>
<dbReference type="PANTHER" id="PTHR46401:SF2">
    <property type="entry name" value="GLYCOSYLTRANSFERASE WBBK-RELATED"/>
    <property type="match status" value="1"/>
</dbReference>
<feature type="domain" description="Glycosyltransferase subfamily 4-like N-terminal" evidence="4">
    <location>
        <begin position="8"/>
        <end position="151"/>
    </location>
</feature>
<name>A0A1I4A1Q8_9GAMM</name>
<dbReference type="Proteomes" id="UP000198725">
    <property type="component" value="Unassembled WGS sequence"/>
</dbReference>
<dbReference type="InterPro" id="IPR001296">
    <property type="entry name" value="Glyco_trans_1"/>
</dbReference>
<evidence type="ECO:0000313" key="5">
    <source>
        <dbReference type="EMBL" id="SFK49816.1"/>
    </source>
</evidence>
<dbReference type="GO" id="GO:0009103">
    <property type="term" value="P:lipopolysaccharide biosynthetic process"/>
    <property type="evidence" value="ECO:0007669"/>
    <property type="project" value="TreeGrafter"/>
</dbReference>
<sequence length="357" mass="39576">MAGYKNRWRQVEDMDGIRVVRVKTYMSANKGFLKRMIDFMSFMVVGAFFGMFERKPDVVVATSPQFFCALGGMAVALLRRKPFVLEVRDLWPDSIVALGAMRRNALIRSFECMERFLYRRADSIVAVTQGVQRGIIDKGIDPGKVHLVINGVELSLYGASSSDREMASNYDLKGKFVVGYLGTHGLAYALNEVLDAAKLLEARSDIAFFFAGSGINREAIEMRAKSMRLTNVRMVPRQPKEMMPALWDMCSVALIPLKANDFFSLTLPAKMFEAMGSGVPLLFSGPRGEATEIIEETGAGICMPPEDPQALADAICRLADDPLQVKEMRDAARVAAPAYSRQVQAMRMEDVLRAVSA</sequence>
<protein>
    <submittedName>
        <fullName evidence="5">Glycosyltransferase involved in cell wall bisynthesis</fullName>
    </submittedName>
</protein>
<dbReference type="Gene3D" id="3.40.50.2000">
    <property type="entry name" value="Glycogen Phosphorylase B"/>
    <property type="match status" value="2"/>
</dbReference>
<feature type="transmembrane region" description="Helical" evidence="2">
    <location>
        <begin position="32"/>
        <end position="52"/>
    </location>
</feature>
<proteinExistence type="predicted"/>
<dbReference type="PANTHER" id="PTHR46401">
    <property type="entry name" value="GLYCOSYLTRANSFERASE WBBK-RELATED"/>
    <property type="match status" value="1"/>
</dbReference>
<gene>
    <name evidence="5" type="ORF">SAMN05192579_103206</name>
</gene>
<dbReference type="AlphaFoldDB" id="A0A1I4A1Q8"/>
<evidence type="ECO:0000259" key="3">
    <source>
        <dbReference type="Pfam" id="PF00534"/>
    </source>
</evidence>
<keyword evidence="6" id="KW-1185">Reference proteome</keyword>
<dbReference type="SUPFAM" id="SSF53756">
    <property type="entry name" value="UDP-Glycosyltransferase/glycogen phosphorylase"/>
    <property type="match status" value="1"/>
</dbReference>
<dbReference type="EMBL" id="FOSR01000003">
    <property type="protein sequence ID" value="SFK49816.1"/>
    <property type="molecule type" value="Genomic_DNA"/>
</dbReference>
<evidence type="ECO:0000259" key="4">
    <source>
        <dbReference type="Pfam" id="PF13579"/>
    </source>
</evidence>
<dbReference type="Pfam" id="PF00534">
    <property type="entry name" value="Glycos_transf_1"/>
    <property type="match status" value="1"/>
</dbReference>
<dbReference type="InterPro" id="IPR028098">
    <property type="entry name" value="Glyco_trans_4-like_N"/>
</dbReference>
<dbReference type="Pfam" id="PF13579">
    <property type="entry name" value="Glyco_trans_4_4"/>
    <property type="match status" value="1"/>
</dbReference>
<feature type="transmembrane region" description="Helical" evidence="2">
    <location>
        <begin position="58"/>
        <end position="78"/>
    </location>
</feature>
<keyword evidence="1 5" id="KW-0808">Transferase</keyword>
<dbReference type="CDD" id="cd03794">
    <property type="entry name" value="GT4_WbuB-like"/>
    <property type="match status" value="1"/>
</dbReference>
<evidence type="ECO:0000256" key="1">
    <source>
        <dbReference type="ARBA" id="ARBA00022679"/>
    </source>
</evidence>
<dbReference type="GO" id="GO:0016757">
    <property type="term" value="F:glycosyltransferase activity"/>
    <property type="evidence" value="ECO:0007669"/>
    <property type="project" value="TreeGrafter"/>
</dbReference>
<keyword evidence="2" id="KW-0812">Transmembrane</keyword>